<feature type="domain" description="O-acyltransferase WSD1 C-terminal" evidence="13">
    <location>
        <begin position="309"/>
        <end position="456"/>
    </location>
</feature>
<dbReference type="Pfam" id="PF06974">
    <property type="entry name" value="WS_DGAT_C"/>
    <property type="match status" value="1"/>
</dbReference>
<accession>A0A317QLI7</accession>
<dbReference type="InterPro" id="IPR004255">
    <property type="entry name" value="O-acyltransferase_WSD1_N"/>
</dbReference>
<keyword evidence="15" id="KW-1185">Reference proteome</keyword>
<keyword evidence="7 11" id="KW-0319">Glycerol metabolism</keyword>
<dbReference type="InterPro" id="IPR023213">
    <property type="entry name" value="CAT-like_dom_sf"/>
</dbReference>
<dbReference type="GO" id="GO:0051701">
    <property type="term" value="P:biological process involved in interaction with host"/>
    <property type="evidence" value="ECO:0007669"/>
    <property type="project" value="TreeGrafter"/>
</dbReference>
<dbReference type="Proteomes" id="UP000246661">
    <property type="component" value="Unassembled WGS sequence"/>
</dbReference>
<evidence type="ECO:0000256" key="1">
    <source>
        <dbReference type="ARBA" id="ARBA00004771"/>
    </source>
</evidence>
<gene>
    <name evidence="14" type="ORF">JD79_02862</name>
</gene>
<evidence type="ECO:0000256" key="4">
    <source>
        <dbReference type="ARBA" id="ARBA00013244"/>
    </source>
</evidence>
<dbReference type="GO" id="GO:0004144">
    <property type="term" value="F:diacylglycerol O-acyltransferase activity"/>
    <property type="evidence" value="ECO:0007669"/>
    <property type="project" value="UniProtKB-EC"/>
</dbReference>
<dbReference type="OrthoDB" id="9810950at2"/>
<keyword evidence="9 11" id="KW-0012">Acyltransferase</keyword>
<keyword evidence="6 11" id="KW-0808">Transferase</keyword>
<evidence type="ECO:0000259" key="12">
    <source>
        <dbReference type="Pfam" id="PF03007"/>
    </source>
</evidence>
<dbReference type="InterPro" id="IPR014292">
    <property type="entry name" value="Acyl_transf_WS/DGAT"/>
</dbReference>
<dbReference type="InterPro" id="IPR009721">
    <property type="entry name" value="O-acyltransferase_WSD1_C"/>
</dbReference>
<dbReference type="GO" id="GO:0005886">
    <property type="term" value="C:plasma membrane"/>
    <property type="evidence" value="ECO:0007669"/>
    <property type="project" value="TreeGrafter"/>
</dbReference>
<dbReference type="GO" id="GO:0006071">
    <property type="term" value="P:glycerol metabolic process"/>
    <property type="evidence" value="ECO:0007669"/>
    <property type="project" value="UniProtKB-KW"/>
</dbReference>
<dbReference type="PANTHER" id="PTHR31650:SF1">
    <property type="entry name" value="WAX ESTER SYNTHASE_DIACYLGLYCEROL ACYLTRANSFERASE 4-RELATED"/>
    <property type="match status" value="1"/>
</dbReference>
<dbReference type="EC" id="2.3.1.20" evidence="4 11"/>
<evidence type="ECO:0000256" key="8">
    <source>
        <dbReference type="ARBA" id="ARBA00023098"/>
    </source>
</evidence>
<comment type="pathway">
    <text evidence="1 11">Glycerolipid metabolism; triacylglycerol biosynthesis.</text>
</comment>
<comment type="pathway">
    <text evidence="2">Lipid metabolism.</text>
</comment>
<dbReference type="GO" id="GO:0019432">
    <property type="term" value="P:triglyceride biosynthetic process"/>
    <property type="evidence" value="ECO:0007669"/>
    <property type="project" value="UniProtKB-UniPathway"/>
</dbReference>
<dbReference type="EMBL" id="QGTX01000001">
    <property type="protein sequence ID" value="PWW23687.1"/>
    <property type="molecule type" value="Genomic_DNA"/>
</dbReference>
<comment type="similarity">
    <text evidence="3 11">Belongs to the long-chain O-acyltransferase family.</text>
</comment>
<evidence type="ECO:0000256" key="6">
    <source>
        <dbReference type="ARBA" id="ARBA00022679"/>
    </source>
</evidence>
<evidence type="ECO:0000256" key="11">
    <source>
        <dbReference type="RuleBase" id="RU361241"/>
    </source>
</evidence>
<dbReference type="PANTHER" id="PTHR31650">
    <property type="entry name" value="O-ACYLTRANSFERASE (WSD1-LIKE) FAMILY PROTEIN"/>
    <property type="match status" value="1"/>
</dbReference>
<dbReference type="Gene3D" id="3.30.559.10">
    <property type="entry name" value="Chloramphenicol acetyltransferase-like domain"/>
    <property type="match status" value="1"/>
</dbReference>
<name>A0A317QLI7_9ACTN</name>
<evidence type="ECO:0000256" key="9">
    <source>
        <dbReference type="ARBA" id="ARBA00023315"/>
    </source>
</evidence>
<comment type="caution">
    <text evidence="14">The sequence shown here is derived from an EMBL/GenBank/DDBJ whole genome shotgun (WGS) entry which is preliminary data.</text>
</comment>
<dbReference type="AlphaFoldDB" id="A0A317QLI7"/>
<dbReference type="SUPFAM" id="SSF52777">
    <property type="entry name" value="CoA-dependent acyltransferases"/>
    <property type="match status" value="2"/>
</dbReference>
<comment type="catalytic activity">
    <reaction evidence="10 11">
        <text>an acyl-CoA + a 1,2-diacyl-sn-glycerol = a triacyl-sn-glycerol + CoA</text>
        <dbReference type="Rhea" id="RHEA:10868"/>
        <dbReference type="ChEBI" id="CHEBI:17815"/>
        <dbReference type="ChEBI" id="CHEBI:57287"/>
        <dbReference type="ChEBI" id="CHEBI:58342"/>
        <dbReference type="ChEBI" id="CHEBI:64615"/>
        <dbReference type="EC" id="2.3.1.20"/>
    </reaction>
</comment>
<evidence type="ECO:0000256" key="2">
    <source>
        <dbReference type="ARBA" id="ARBA00005189"/>
    </source>
</evidence>
<proteinExistence type="inferred from homology"/>
<dbReference type="NCBIfam" id="TIGR02946">
    <property type="entry name" value="acyl_WS_DGAT"/>
    <property type="match status" value="1"/>
</dbReference>
<evidence type="ECO:0000256" key="7">
    <source>
        <dbReference type="ARBA" id="ARBA00022798"/>
    </source>
</evidence>
<organism evidence="14 15">
    <name type="scientific">Geodermatophilus normandii</name>
    <dbReference type="NCBI Taxonomy" id="1137989"/>
    <lineage>
        <taxon>Bacteria</taxon>
        <taxon>Bacillati</taxon>
        <taxon>Actinomycetota</taxon>
        <taxon>Actinomycetes</taxon>
        <taxon>Geodermatophilales</taxon>
        <taxon>Geodermatophilaceae</taxon>
        <taxon>Geodermatophilus</taxon>
    </lineage>
</organism>
<reference evidence="15" key="1">
    <citation type="submission" date="2018-05" db="EMBL/GenBank/DDBJ databases">
        <authorList>
            <person name="Klenk H.-P."/>
            <person name="Huntemann M."/>
            <person name="Clum A."/>
            <person name="Pillay M."/>
            <person name="Palaniappan K."/>
            <person name="Varghese N."/>
            <person name="Mikhailova N."/>
            <person name="Stamatis D."/>
            <person name="Reddy T."/>
            <person name="Daum C."/>
            <person name="Shapiro N."/>
            <person name="Ivanova N."/>
            <person name="Kyrpides N."/>
            <person name="Woyke T."/>
        </authorList>
    </citation>
    <scope>NUCLEOTIDE SEQUENCE [LARGE SCALE GENOMIC DNA]</scope>
    <source>
        <strain evidence="15">DSM 45417</strain>
    </source>
</reference>
<evidence type="ECO:0000256" key="3">
    <source>
        <dbReference type="ARBA" id="ARBA00009587"/>
    </source>
</evidence>
<protein>
    <recommendedName>
        <fullName evidence="4 11">Diacylglycerol O-acyltransferase</fullName>
        <ecNumber evidence="4 11">2.3.1.20</ecNumber>
    </recommendedName>
</protein>
<evidence type="ECO:0000259" key="13">
    <source>
        <dbReference type="Pfam" id="PF06974"/>
    </source>
</evidence>
<keyword evidence="8 11" id="KW-0443">Lipid metabolism</keyword>
<evidence type="ECO:0000256" key="10">
    <source>
        <dbReference type="ARBA" id="ARBA00048109"/>
    </source>
</evidence>
<sequence length="464" mass="50136">MARPRPLSPADAGFLYAETREAPQHVGTLIRLQPPEDAPPEYLRGIHERLRAAPSVVSPWNLRLATPWFQYNPLHAWVEDEKFDLDYHVRRTAVPAPGDERELGTLVARLHASPLDLSKPLWELHVIEGLEDGGFALFVKVHHSLVDGYTLTKAHERAFTTDPDSAQSRLFYDVPLKTSAASDDLAASWADPAGLLRSAGQAARALGPLTRALTRLTWNRGPLVGTFQAPNTPFNERITRNRRFATQQYPLARLKRLAGASGTKLNDIALAACGGGIRRYLLELGELPDAPLVAFVPVNIRPEDDPGGGNAVGALLASMATDVADPVERLRAVHASTTEAKNQFVGMTPEAITAYSQTLMAPVGLQTLGAITGLGTPRVLFNVVVSNVPGPPEPLYFAGARVVAMYPASIVSHGLALNITLFSYAGQMHIGFTGCRDTVPHLQKLAVYTGEAVAELEQALALES</sequence>
<dbReference type="Pfam" id="PF03007">
    <property type="entry name" value="WS_DGAT_cat"/>
    <property type="match status" value="1"/>
</dbReference>
<dbReference type="GO" id="GO:0001666">
    <property type="term" value="P:response to hypoxia"/>
    <property type="evidence" value="ECO:0007669"/>
    <property type="project" value="TreeGrafter"/>
</dbReference>
<dbReference type="GO" id="GO:0071731">
    <property type="term" value="P:response to nitric oxide"/>
    <property type="evidence" value="ECO:0007669"/>
    <property type="project" value="TreeGrafter"/>
</dbReference>
<evidence type="ECO:0000256" key="5">
    <source>
        <dbReference type="ARBA" id="ARBA00022516"/>
    </source>
</evidence>
<evidence type="ECO:0000313" key="15">
    <source>
        <dbReference type="Proteomes" id="UP000246661"/>
    </source>
</evidence>
<evidence type="ECO:0000313" key="14">
    <source>
        <dbReference type="EMBL" id="PWW23687.1"/>
    </source>
</evidence>
<keyword evidence="5 11" id="KW-0444">Lipid biosynthesis</keyword>
<feature type="domain" description="O-acyltransferase WSD1-like N-terminal" evidence="12">
    <location>
        <begin position="7"/>
        <end position="268"/>
    </location>
</feature>
<dbReference type="UniPathway" id="UPA00282"/>
<dbReference type="InterPro" id="IPR045034">
    <property type="entry name" value="O-acyltransferase_WSD1-like"/>
</dbReference>